<accession>A0ABS2GDX4</accession>
<sequence length="140" mass="15434">MRHTKFVVVKMRELLKTAVFAVLGVVILAGLITFFLRMGSGEESAGLYRDGSYEAALETGSVDAVVCVQIEKGKVKDVTLKETSEALTVMYPLVETAVEEVRQEVKGKAPDLEDTAQWDTYSQQTVWEAVAQCLSEARTK</sequence>
<dbReference type="EMBL" id="JACSNV010000019">
    <property type="protein sequence ID" value="MBM6878704.1"/>
    <property type="molecule type" value="Genomic_DNA"/>
</dbReference>
<keyword evidence="1" id="KW-0812">Transmembrane</keyword>
<evidence type="ECO:0000313" key="3">
    <source>
        <dbReference type="Proteomes" id="UP000729290"/>
    </source>
</evidence>
<feature type="transmembrane region" description="Helical" evidence="1">
    <location>
        <begin position="14"/>
        <end position="36"/>
    </location>
</feature>
<keyword evidence="1" id="KW-1133">Transmembrane helix</keyword>
<reference evidence="2 3" key="1">
    <citation type="journal article" date="2021" name="Sci. Rep.">
        <title>The distribution of antibiotic resistance genes in chicken gut microbiota commensals.</title>
        <authorList>
            <person name="Juricova H."/>
            <person name="Matiasovicova J."/>
            <person name="Kubasova T."/>
            <person name="Cejkova D."/>
            <person name="Rychlik I."/>
        </authorList>
    </citation>
    <scope>NUCLEOTIDE SEQUENCE [LARGE SCALE GENOMIC DNA]</scope>
    <source>
        <strain evidence="2 3">An431b</strain>
    </source>
</reference>
<keyword evidence="1" id="KW-0472">Membrane</keyword>
<name>A0ABS2GDX4_9FIRM</name>
<keyword evidence="3" id="KW-1185">Reference proteome</keyword>
<comment type="caution">
    <text evidence="2">The sequence shown here is derived from an EMBL/GenBank/DDBJ whole genome shotgun (WGS) entry which is preliminary data.</text>
</comment>
<evidence type="ECO:0000256" key="1">
    <source>
        <dbReference type="SAM" id="Phobius"/>
    </source>
</evidence>
<evidence type="ECO:0000313" key="2">
    <source>
        <dbReference type="EMBL" id="MBM6878704.1"/>
    </source>
</evidence>
<protein>
    <recommendedName>
        <fullName evidence="4">FMN-binding domain-containing protein</fullName>
    </recommendedName>
</protein>
<gene>
    <name evidence="2" type="ORF">H9X83_11115</name>
</gene>
<organism evidence="2 3">
    <name type="scientific">Anaerotignum lactatifermentans</name>
    <dbReference type="NCBI Taxonomy" id="160404"/>
    <lineage>
        <taxon>Bacteria</taxon>
        <taxon>Bacillati</taxon>
        <taxon>Bacillota</taxon>
        <taxon>Clostridia</taxon>
        <taxon>Lachnospirales</taxon>
        <taxon>Anaerotignaceae</taxon>
        <taxon>Anaerotignum</taxon>
    </lineage>
</organism>
<evidence type="ECO:0008006" key="4">
    <source>
        <dbReference type="Google" id="ProtNLM"/>
    </source>
</evidence>
<proteinExistence type="predicted"/>
<dbReference type="RefSeq" id="WP_205134359.1">
    <property type="nucleotide sequence ID" value="NZ_JACSNT010000017.1"/>
</dbReference>
<dbReference type="Proteomes" id="UP000729290">
    <property type="component" value="Unassembled WGS sequence"/>
</dbReference>